<keyword evidence="4" id="KW-1185">Reference proteome</keyword>
<evidence type="ECO:0000256" key="2">
    <source>
        <dbReference type="ARBA" id="ARBA00022676"/>
    </source>
</evidence>
<evidence type="ECO:0000313" key="4">
    <source>
        <dbReference type="Proteomes" id="UP001603857"/>
    </source>
</evidence>
<accession>A0ABD1NB45</accession>
<dbReference type="EMBL" id="JBGMDY010000002">
    <property type="protein sequence ID" value="KAL2345136.1"/>
    <property type="molecule type" value="Genomic_DNA"/>
</dbReference>
<proteinExistence type="inferred from homology"/>
<dbReference type="PANTHER" id="PTHR48047:SF182">
    <property type="entry name" value="GLYCOSYLTRANSFERASE"/>
    <property type="match status" value="1"/>
</dbReference>
<comment type="similarity">
    <text evidence="1">Belongs to the UDP-glycosyltransferase family.</text>
</comment>
<dbReference type="PANTHER" id="PTHR48047">
    <property type="entry name" value="GLYCOSYLTRANSFERASE"/>
    <property type="match status" value="1"/>
</dbReference>
<protein>
    <submittedName>
        <fullName evidence="3">Uncharacterized protein</fullName>
    </submittedName>
</protein>
<dbReference type="Proteomes" id="UP001603857">
    <property type="component" value="Unassembled WGS sequence"/>
</dbReference>
<dbReference type="Gene3D" id="3.40.50.2000">
    <property type="entry name" value="Glycogen Phosphorylase B"/>
    <property type="match status" value="2"/>
</dbReference>
<dbReference type="GO" id="GO:0016757">
    <property type="term" value="F:glycosyltransferase activity"/>
    <property type="evidence" value="ECO:0007669"/>
    <property type="project" value="UniProtKB-KW"/>
</dbReference>
<evidence type="ECO:0000313" key="3">
    <source>
        <dbReference type="EMBL" id="KAL2345136.1"/>
    </source>
</evidence>
<keyword evidence="2" id="KW-0808">Transferase</keyword>
<evidence type="ECO:0000256" key="1">
    <source>
        <dbReference type="ARBA" id="ARBA00009995"/>
    </source>
</evidence>
<reference evidence="3 4" key="1">
    <citation type="submission" date="2024-08" db="EMBL/GenBank/DDBJ databases">
        <title>Insights into the chromosomal genome structure of Flemingia macrophylla.</title>
        <authorList>
            <person name="Ding Y."/>
            <person name="Zhao Y."/>
            <person name="Bi W."/>
            <person name="Wu M."/>
            <person name="Zhao G."/>
            <person name="Gong Y."/>
            <person name="Li W."/>
            <person name="Zhang P."/>
        </authorList>
    </citation>
    <scope>NUCLEOTIDE SEQUENCE [LARGE SCALE GENOMIC DNA]</scope>
    <source>
        <strain evidence="3">DYQJB</strain>
        <tissue evidence="3">Leaf</tissue>
    </source>
</reference>
<gene>
    <name evidence="3" type="ORF">Fmac_006421</name>
</gene>
<comment type="caution">
    <text evidence="3">The sequence shown here is derived from an EMBL/GenBank/DDBJ whole genome shotgun (WGS) entry which is preliminary data.</text>
</comment>
<sequence>MEALPSPQYNHFFFAASKMLKEPLEKWLSEMETLPACIVSDICLPWTSTVRSKFNIPRVVFHGISHSWCRPSLTQLNSPRHSYLWQRIRNKTWKHAIDQFKAAELSAEGILVNTFEELEKMYVREYEKVVRKIWCIGPLSLHDKLILDRLGREDKENKSSMDELKDVLIFFLPKSLVLWYMSVSAACLALGLHRWKELALGLEESSHPFIWVIGKNDCCEEIQKWLEVESFEERNRGRGVIYS</sequence>
<dbReference type="SUPFAM" id="SSF53756">
    <property type="entry name" value="UDP-Glycosyltransferase/glycogen phosphorylase"/>
    <property type="match status" value="1"/>
</dbReference>
<keyword evidence="2" id="KW-0328">Glycosyltransferase</keyword>
<organism evidence="3 4">
    <name type="scientific">Flemingia macrophylla</name>
    <dbReference type="NCBI Taxonomy" id="520843"/>
    <lineage>
        <taxon>Eukaryota</taxon>
        <taxon>Viridiplantae</taxon>
        <taxon>Streptophyta</taxon>
        <taxon>Embryophyta</taxon>
        <taxon>Tracheophyta</taxon>
        <taxon>Spermatophyta</taxon>
        <taxon>Magnoliopsida</taxon>
        <taxon>eudicotyledons</taxon>
        <taxon>Gunneridae</taxon>
        <taxon>Pentapetalae</taxon>
        <taxon>rosids</taxon>
        <taxon>fabids</taxon>
        <taxon>Fabales</taxon>
        <taxon>Fabaceae</taxon>
        <taxon>Papilionoideae</taxon>
        <taxon>50 kb inversion clade</taxon>
        <taxon>NPAAA clade</taxon>
        <taxon>indigoferoid/millettioid clade</taxon>
        <taxon>Phaseoleae</taxon>
        <taxon>Flemingia</taxon>
    </lineage>
</organism>
<name>A0ABD1NB45_9FABA</name>
<dbReference type="AlphaFoldDB" id="A0ABD1NB45"/>